<dbReference type="Gene3D" id="1.20.1590.10">
    <property type="entry name" value="YP_001051499.1 domain like"/>
    <property type="match status" value="1"/>
</dbReference>
<keyword evidence="2" id="KW-1185">Reference proteome</keyword>
<protein>
    <submittedName>
        <fullName evidence="1">DUF416 family protein</fullName>
    </submittedName>
</protein>
<dbReference type="InterPro" id="IPR023381">
    <property type="entry name" value="YP001051499.1-like_dom_sf"/>
</dbReference>
<dbReference type="EMBL" id="CP150951">
    <property type="protein sequence ID" value="WZC50796.1"/>
    <property type="molecule type" value="Genomic_DNA"/>
</dbReference>
<dbReference type="Pfam" id="PF04222">
    <property type="entry name" value="DUF416"/>
    <property type="match status" value="1"/>
</dbReference>
<sequence>MRPIFLHQESIFALLRELSHRQVTLFLCAVCQRQMGVYCEYVSGHPWDNRSELRSILNTCWHVSVFNENYEAIIEPEMTDFLDVDFNQSSSRFAIDAFSSIWHLTRWIVSKDECSIAGPVENAFSILDGYIYELVAQTEVTAQNDLMVDQHQLVQQEIHRQNLQLQRVSSLGWGSENWRSFQAEVEGETLLSA</sequence>
<organism evidence="1 2">
    <name type="scientific">Yoonia phaeophyticola</name>
    <dbReference type="NCBI Taxonomy" id="3137369"/>
    <lineage>
        <taxon>Bacteria</taxon>
        <taxon>Pseudomonadati</taxon>
        <taxon>Pseudomonadota</taxon>
        <taxon>Alphaproteobacteria</taxon>
        <taxon>Rhodobacterales</taxon>
        <taxon>Paracoccaceae</taxon>
        <taxon>Yoonia</taxon>
    </lineage>
</organism>
<name>A0ABZ2V898_9RHOB</name>
<dbReference type="RefSeq" id="WP_341368897.1">
    <property type="nucleotide sequence ID" value="NZ_CP150951.2"/>
</dbReference>
<accession>A0ABZ2V898</accession>
<dbReference type="Proteomes" id="UP001440612">
    <property type="component" value="Chromosome"/>
</dbReference>
<reference evidence="2" key="1">
    <citation type="submission" date="2024-04" db="EMBL/GenBank/DDBJ databases">
        <title>Phylogenomic analyses of a clade within the roseobacter group suggest taxonomic reassignments of species of the genera Aestuariivita, Citreicella, Loktanella, Nautella, Pelagibaca, Ruegeria, Thalassobius, Thiobacimonas and Tropicibacter, and the proposal o.</title>
        <authorList>
            <person name="Jeon C.O."/>
        </authorList>
    </citation>
    <scope>NUCLEOTIDE SEQUENCE [LARGE SCALE GENOMIC DNA]</scope>
    <source>
        <strain evidence="2">BS5-3</strain>
    </source>
</reference>
<proteinExistence type="predicted"/>
<dbReference type="InterPro" id="IPR007338">
    <property type="entry name" value="DUF416"/>
</dbReference>
<evidence type="ECO:0000313" key="2">
    <source>
        <dbReference type="Proteomes" id="UP001440612"/>
    </source>
</evidence>
<gene>
    <name evidence="1" type="ORF">AABB29_09380</name>
</gene>
<evidence type="ECO:0000313" key="1">
    <source>
        <dbReference type="EMBL" id="WZC50796.1"/>
    </source>
</evidence>